<dbReference type="AlphaFoldDB" id="A0AAD7DYQ6"/>
<dbReference type="EMBL" id="JARKIE010000014">
    <property type="protein sequence ID" value="KAJ7702817.1"/>
    <property type="molecule type" value="Genomic_DNA"/>
</dbReference>
<proteinExistence type="predicted"/>
<feature type="region of interest" description="Disordered" evidence="1">
    <location>
        <begin position="150"/>
        <end position="169"/>
    </location>
</feature>
<protein>
    <submittedName>
        <fullName evidence="2">Uncharacterized protein</fullName>
    </submittedName>
</protein>
<evidence type="ECO:0000313" key="3">
    <source>
        <dbReference type="Proteomes" id="UP001221757"/>
    </source>
</evidence>
<evidence type="ECO:0000313" key="2">
    <source>
        <dbReference type="EMBL" id="KAJ7702817.1"/>
    </source>
</evidence>
<keyword evidence="3" id="KW-1185">Reference proteome</keyword>
<name>A0AAD7DYQ6_MYCRO</name>
<organism evidence="2 3">
    <name type="scientific">Mycena rosella</name>
    <name type="common">Pink bonnet</name>
    <name type="synonym">Agaricus rosellus</name>
    <dbReference type="NCBI Taxonomy" id="1033263"/>
    <lineage>
        <taxon>Eukaryota</taxon>
        <taxon>Fungi</taxon>
        <taxon>Dikarya</taxon>
        <taxon>Basidiomycota</taxon>
        <taxon>Agaricomycotina</taxon>
        <taxon>Agaricomycetes</taxon>
        <taxon>Agaricomycetidae</taxon>
        <taxon>Agaricales</taxon>
        <taxon>Marasmiineae</taxon>
        <taxon>Mycenaceae</taxon>
        <taxon>Mycena</taxon>
    </lineage>
</organism>
<evidence type="ECO:0000256" key="1">
    <source>
        <dbReference type="SAM" id="MobiDB-lite"/>
    </source>
</evidence>
<dbReference type="Proteomes" id="UP001221757">
    <property type="component" value="Unassembled WGS sequence"/>
</dbReference>
<sequence>MSWLNYNLVPYIARLRILPDTQVATQHGVQTRDLMSYLFGIKCWVKCHKVTVYALKHDQMKGFDYLSPQGILGHHYLNDLTANDPNTLTITSGQLRNSDPHLSDDHLSTKIVVVEATDDSYIFARTVPALCRNLTQWIKSMAYALGPTLSHSTPSPTNPASTPHHHHPTDFLRTKNIRTFIDEFTFPKFTCHPPITLLRKIVKQNMISRARALLSLQPIKRIDADNLDTLIKTKIHAELGMPYTPSTVVLTLPIELHGLDFPSIEGRNIYILQGELTGLVMGLILADPSSPASNLYTDHLNSARLTDDSKTVVDQQHRLRTMNGRSYYRWILVLAFDNPLYIVYTRVHTDDQSRFLQDVPCTPVPTSFMDDFCFYTTHDGWIESNIRTYVDKSIATSASRQLATGHQLRMALHLYDPKAPPEYSYTHAYSAYSAVVQLYACSGQLPTADILYSRGKLADTRCRMGCAAIEDAHHVFVECVCYDEWRAGASEELHRRDIEEVKHAGLLAAVKSFLSDNDNWPLHYSTYYLGHIPRFDHVMPTPSRAEDSLTHS</sequence>
<feature type="compositionally biased region" description="Low complexity" evidence="1">
    <location>
        <begin position="150"/>
        <end position="162"/>
    </location>
</feature>
<gene>
    <name evidence="2" type="ORF">B0H17DRAFT_1157412</name>
</gene>
<accession>A0AAD7DYQ6</accession>
<reference evidence="2" key="1">
    <citation type="submission" date="2023-03" db="EMBL/GenBank/DDBJ databases">
        <title>Massive genome expansion in bonnet fungi (Mycena s.s.) driven by repeated elements and novel gene families across ecological guilds.</title>
        <authorList>
            <consortium name="Lawrence Berkeley National Laboratory"/>
            <person name="Harder C.B."/>
            <person name="Miyauchi S."/>
            <person name="Viragh M."/>
            <person name="Kuo A."/>
            <person name="Thoen E."/>
            <person name="Andreopoulos B."/>
            <person name="Lu D."/>
            <person name="Skrede I."/>
            <person name="Drula E."/>
            <person name="Henrissat B."/>
            <person name="Morin E."/>
            <person name="Kohler A."/>
            <person name="Barry K."/>
            <person name="LaButti K."/>
            <person name="Morin E."/>
            <person name="Salamov A."/>
            <person name="Lipzen A."/>
            <person name="Mereny Z."/>
            <person name="Hegedus B."/>
            <person name="Baldrian P."/>
            <person name="Stursova M."/>
            <person name="Weitz H."/>
            <person name="Taylor A."/>
            <person name="Grigoriev I.V."/>
            <person name="Nagy L.G."/>
            <person name="Martin F."/>
            <person name="Kauserud H."/>
        </authorList>
    </citation>
    <scope>NUCLEOTIDE SEQUENCE</scope>
    <source>
        <strain evidence="2">CBHHK067</strain>
    </source>
</reference>
<comment type="caution">
    <text evidence="2">The sequence shown here is derived from an EMBL/GenBank/DDBJ whole genome shotgun (WGS) entry which is preliminary data.</text>
</comment>